<dbReference type="EMBL" id="JACYFG010000040">
    <property type="protein sequence ID" value="MBD5781154.1"/>
    <property type="molecule type" value="Genomic_DNA"/>
</dbReference>
<feature type="region of interest" description="Disordered" evidence="1">
    <location>
        <begin position="73"/>
        <end position="104"/>
    </location>
</feature>
<evidence type="ECO:0000256" key="1">
    <source>
        <dbReference type="SAM" id="MobiDB-lite"/>
    </source>
</evidence>
<dbReference type="InterPro" id="IPR018668">
    <property type="entry name" value="DNA-binding_VF530-like"/>
</dbReference>
<keyword evidence="3" id="KW-1185">Reference proteome</keyword>
<dbReference type="RefSeq" id="WP_191618255.1">
    <property type="nucleotide sequence ID" value="NZ_JACYFG010000040.1"/>
</dbReference>
<evidence type="ECO:0000313" key="3">
    <source>
        <dbReference type="Proteomes" id="UP000622317"/>
    </source>
</evidence>
<dbReference type="AlphaFoldDB" id="A0A927IIT0"/>
<organism evidence="2 3">
    <name type="scientific">Pelagicoccus enzymogenes</name>
    <dbReference type="NCBI Taxonomy" id="2773457"/>
    <lineage>
        <taxon>Bacteria</taxon>
        <taxon>Pseudomonadati</taxon>
        <taxon>Verrucomicrobiota</taxon>
        <taxon>Opitutia</taxon>
        <taxon>Puniceicoccales</taxon>
        <taxon>Pelagicoccaceae</taxon>
        <taxon>Pelagicoccus</taxon>
    </lineage>
</organism>
<accession>A0A927IIT0</accession>
<dbReference type="Pfam" id="PF09905">
    <property type="entry name" value="VF530"/>
    <property type="match status" value="1"/>
</dbReference>
<sequence length="104" mass="11784">MSEAAKKDPMHGKTLKAMLTELVDKYGWEELAAKISINCFANDPSLSSSLKFLRKTPWARRKVEIAYMELIGMEPPTRKKPSPRPAAPREADRPKTNPWTGKPF</sequence>
<dbReference type="GO" id="GO:0003677">
    <property type="term" value="F:DNA binding"/>
    <property type="evidence" value="ECO:0007669"/>
    <property type="project" value="InterPro"/>
</dbReference>
<gene>
    <name evidence="2" type="ORF">IEN85_16765</name>
</gene>
<proteinExistence type="predicted"/>
<protein>
    <submittedName>
        <fullName evidence="2">DUF2132 domain-containing protein</fullName>
    </submittedName>
</protein>
<dbReference type="Proteomes" id="UP000622317">
    <property type="component" value="Unassembled WGS sequence"/>
</dbReference>
<evidence type="ECO:0000313" key="2">
    <source>
        <dbReference type="EMBL" id="MBD5781154.1"/>
    </source>
</evidence>
<dbReference type="InterPro" id="IPR036361">
    <property type="entry name" value="SAP_dom_sf"/>
</dbReference>
<reference evidence="2" key="1">
    <citation type="submission" date="2020-09" db="EMBL/GenBank/DDBJ databases">
        <title>Pelagicoccus enzymogenes sp. nov. with an EPS production, isolated from marine sediment.</title>
        <authorList>
            <person name="Feng X."/>
        </authorList>
    </citation>
    <scope>NUCLEOTIDE SEQUENCE</scope>
    <source>
        <strain evidence="2">NFK12</strain>
    </source>
</reference>
<name>A0A927IIT0_9BACT</name>
<dbReference type="Gene3D" id="1.10.720.30">
    <property type="entry name" value="SAP domain"/>
    <property type="match status" value="1"/>
</dbReference>
<comment type="caution">
    <text evidence="2">The sequence shown here is derived from an EMBL/GenBank/DDBJ whole genome shotgun (WGS) entry which is preliminary data.</text>
</comment>